<name>A0A6J7Q9Z5_9ZZZZ</name>
<proteinExistence type="predicted"/>
<gene>
    <name evidence="1" type="ORF">UFOPK4043_01159</name>
    <name evidence="2" type="ORF">UFOPK4092_00508</name>
</gene>
<accession>A0A6J7Q9Z5</accession>
<reference evidence="1" key="1">
    <citation type="submission" date="2020-05" db="EMBL/GenBank/DDBJ databases">
        <authorList>
            <person name="Chiriac C."/>
            <person name="Salcher M."/>
            <person name="Ghai R."/>
            <person name="Kavagutti S V."/>
        </authorList>
    </citation>
    <scope>NUCLEOTIDE SEQUENCE</scope>
</reference>
<evidence type="ECO:0000313" key="1">
    <source>
        <dbReference type="EMBL" id="CAB5013099.1"/>
    </source>
</evidence>
<organism evidence="1">
    <name type="scientific">freshwater metagenome</name>
    <dbReference type="NCBI Taxonomy" id="449393"/>
    <lineage>
        <taxon>unclassified sequences</taxon>
        <taxon>metagenomes</taxon>
        <taxon>ecological metagenomes</taxon>
    </lineage>
</organism>
<protein>
    <submittedName>
        <fullName evidence="1">Unannotated protein</fullName>
    </submittedName>
</protein>
<dbReference type="EMBL" id="CAFBPJ010000038">
    <property type="protein sequence ID" value="CAB5013266.1"/>
    <property type="molecule type" value="Genomic_DNA"/>
</dbReference>
<sequence>MCVVKALSDGALGGAKAPWGMGVTNLIGELMVLTVIGNPLVKGALDRHGPGDRQPDLHRARGFESTVREVTVIAQSDATGGQSPEKQD</sequence>
<dbReference type="AlphaFoldDB" id="A0A6J7Q9Z5"/>
<dbReference type="EMBL" id="CAFBPA010000185">
    <property type="protein sequence ID" value="CAB5013099.1"/>
    <property type="molecule type" value="Genomic_DNA"/>
</dbReference>
<evidence type="ECO:0000313" key="2">
    <source>
        <dbReference type="EMBL" id="CAB5013266.1"/>
    </source>
</evidence>